<feature type="transmembrane region" description="Helical" evidence="5">
    <location>
        <begin position="182"/>
        <end position="210"/>
    </location>
</feature>
<dbReference type="InterPro" id="IPR051598">
    <property type="entry name" value="TSUP/Inactive_protease-like"/>
</dbReference>
<keyword evidence="5" id="KW-1003">Cell membrane</keyword>
<evidence type="ECO:0000256" key="3">
    <source>
        <dbReference type="ARBA" id="ARBA00022989"/>
    </source>
</evidence>
<evidence type="ECO:0000256" key="2">
    <source>
        <dbReference type="ARBA" id="ARBA00022692"/>
    </source>
</evidence>
<evidence type="ECO:0000256" key="4">
    <source>
        <dbReference type="ARBA" id="ARBA00023136"/>
    </source>
</evidence>
<feature type="transmembrane region" description="Helical" evidence="5">
    <location>
        <begin position="84"/>
        <end position="104"/>
    </location>
</feature>
<dbReference type="OrthoDB" id="9779078at2"/>
<feature type="transmembrane region" description="Helical" evidence="5">
    <location>
        <begin position="217"/>
        <end position="240"/>
    </location>
</feature>
<sequence length="313" mass="32762">MQIYLPIAEISVNLILLVGLGTAVGFLSGMFGVGGGFLMTPALIFIGVPPPVAVSTEANQIVASSASGALAHFRRKTLDVKMGLVLLLGGVVGSTSGVFLFSVLQGLGQIDLVIRLSYVGFLGAVGGLMFVESILAIRRRGRVREAGEGGARRRRKRTWVDALPLKTRFPVSGLYMSVIPPIVIGFLVGTLAAIMGVGGGFIMVPAMIYILRMPTNVVVGTSLFQILFVTALTTFLQAAQNQTVDIVLAFLLIVGGVVGAQLGARAGVRVKAEELRAALALMVLGVCGKMGWDLAARPEDLYELIEAGGEGGH</sequence>
<dbReference type="PANTHER" id="PTHR43701">
    <property type="entry name" value="MEMBRANE TRANSPORTER PROTEIN MJ0441-RELATED"/>
    <property type="match status" value="1"/>
</dbReference>
<comment type="caution">
    <text evidence="6">The sequence shown here is derived from an EMBL/GenBank/DDBJ whole genome shotgun (WGS) entry which is preliminary data.</text>
</comment>
<organism evidence="6 7">
    <name type="scientific">Marinicauda salina</name>
    <dbReference type="NCBI Taxonomy" id="2135793"/>
    <lineage>
        <taxon>Bacteria</taxon>
        <taxon>Pseudomonadati</taxon>
        <taxon>Pseudomonadota</taxon>
        <taxon>Alphaproteobacteria</taxon>
        <taxon>Maricaulales</taxon>
        <taxon>Maricaulaceae</taxon>
        <taxon>Marinicauda</taxon>
    </lineage>
</organism>
<keyword evidence="2 5" id="KW-0812">Transmembrane</keyword>
<dbReference type="Pfam" id="PF01925">
    <property type="entry name" value="TauE"/>
    <property type="match status" value="1"/>
</dbReference>
<comment type="similarity">
    <text evidence="5">Belongs to the 4-toluene sulfonate uptake permease (TSUP) (TC 2.A.102) family.</text>
</comment>
<evidence type="ECO:0000256" key="5">
    <source>
        <dbReference type="RuleBase" id="RU363041"/>
    </source>
</evidence>
<reference evidence="7" key="1">
    <citation type="submission" date="2018-05" db="EMBL/GenBank/DDBJ databases">
        <authorList>
            <person name="Liu B.-T."/>
        </authorList>
    </citation>
    <scope>NUCLEOTIDE SEQUENCE [LARGE SCALE GENOMIC DNA]</scope>
    <source>
        <strain evidence="7">WD6-1</strain>
    </source>
</reference>
<evidence type="ECO:0000313" key="7">
    <source>
        <dbReference type="Proteomes" id="UP000245168"/>
    </source>
</evidence>
<proteinExistence type="inferred from homology"/>
<dbReference type="Proteomes" id="UP000245168">
    <property type="component" value="Unassembled WGS sequence"/>
</dbReference>
<feature type="transmembrane region" description="Helical" evidence="5">
    <location>
        <begin position="116"/>
        <end position="137"/>
    </location>
</feature>
<keyword evidence="3 5" id="KW-1133">Transmembrane helix</keyword>
<gene>
    <name evidence="6" type="ORF">DDZ18_04650</name>
</gene>
<keyword evidence="4 5" id="KW-0472">Membrane</keyword>
<dbReference type="InterPro" id="IPR002781">
    <property type="entry name" value="TM_pro_TauE-like"/>
</dbReference>
<name>A0A2U2BY42_9PROT</name>
<feature type="transmembrane region" description="Helical" evidence="5">
    <location>
        <begin position="246"/>
        <end position="263"/>
    </location>
</feature>
<dbReference type="EMBL" id="QEXV01000001">
    <property type="protein sequence ID" value="PWE18884.1"/>
    <property type="molecule type" value="Genomic_DNA"/>
</dbReference>
<evidence type="ECO:0000313" key="6">
    <source>
        <dbReference type="EMBL" id="PWE18884.1"/>
    </source>
</evidence>
<dbReference type="PANTHER" id="PTHR43701:SF12">
    <property type="entry name" value="MEMBRANE TRANSPORTER PROTEIN YTNM-RELATED"/>
    <property type="match status" value="1"/>
</dbReference>
<keyword evidence="7" id="KW-1185">Reference proteome</keyword>
<comment type="subcellular location">
    <subcellularLocation>
        <location evidence="5">Cell membrane</location>
        <topology evidence="5">Multi-pass membrane protein</topology>
    </subcellularLocation>
    <subcellularLocation>
        <location evidence="1">Membrane</location>
        <topology evidence="1">Multi-pass membrane protein</topology>
    </subcellularLocation>
</comment>
<evidence type="ECO:0000256" key="1">
    <source>
        <dbReference type="ARBA" id="ARBA00004141"/>
    </source>
</evidence>
<protein>
    <recommendedName>
        <fullName evidence="5">Probable membrane transporter protein</fullName>
    </recommendedName>
</protein>
<feature type="transmembrane region" description="Helical" evidence="5">
    <location>
        <begin position="158"/>
        <end position="176"/>
    </location>
</feature>
<dbReference type="AlphaFoldDB" id="A0A2U2BY42"/>
<dbReference type="GO" id="GO:0005886">
    <property type="term" value="C:plasma membrane"/>
    <property type="evidence" value="ECO:0007669"/>
    <property type="project" value="UniProtKB-SubCell"/>
</dbReference>
<feature type="transmembrane region" description="Helical" evidence="5">
    <location>
        <begin position="12"/>
        <end position="38"/>
    </location>
</feature>
<dbReference type="RefSeq" id="WP_109252158.1">
    <property type="nucleotide sequence ID" value="NZ_QEXV01000001.1"/>
</dbReference>
<accession>A0A2U2BY42</accession>